<reference evidence="2" key="1">
    <citation type="journal article" date="2008" name="Genome Res.">
        <title>The genome of Pelotomaculum thermopropionicum reveals niche-associated evolution in anaerobic microbiota.</title>
        <authorList>
            <person name="Kosaka T."/>
            <person name="Kato S."/>
            <person name="Shimoyama T."/>
            <person name="Ishii S."/>
            <person name="Abe T."/>
            <person name="Watanabe K."/>
        </authorList>
    </citation>
    <scope>NUCLEOTIDE SEQUENCE [LARGE SCALE GENOMIC DNA]</scope>
    <source>
        <strain evidence="2">DSM 13744 / JCM 10971 / SI</strain>
    </source>
</reference>
<proteinExistence type="predicted"/>
<organism evidence="1 2">
    <name type="scientific">Pelotomaculum thermopropionicum (strain DSM 13744 / JCM 10971 / SI)</name>
    <dbReference type="NCBI Taxonomy" id="370438"/>
    <lineage>
        <taxon>Bacteria</taxon>
        <taxon>Bacillati</taxon>
        <taxon>Bacillota</taxon>
        <taxon>Clostridia</taxon>
        <taxon>Eubacteriales</taxon>
        <taxon>Desulfotomaculaceae</taxon>
        <taxon>Pelotomaculum</taxon>
    </lineage>
</organism>
<accession>A5D659</accession>
<dbReference type="STRING" id="370438.PTH_0101"/>
<keyword evidence="2" id="KW-1185">Reference proteome</keyword>
<dbReference type="EMBL" id="AP009389">
    <property type="protein sequence ID" value="BAF58282.1"/>
    <property type="molecule type" value="Genomic_DNA"/>
</dbReference>
<dbReference type="HOGENOM" id="CLU_1092931_0_0_9"/>
<dbReference type="KEGG" id="pth:PTH_0101"/>
<evidence type="ECO:0000313" key="2">
    <source>
        <dbReference type="Proteomes" id="UP000006556"/>
    </source>
</evidence>
<gene>
    <name evidence="1" type="primary">LytR</name>
    <name evidence="1" type="ordered locus">PTH_0101</name>
</gene>
<evidence type="ECO:0000313" key="1">
    <source>
        <dbReference type="EMBL" id="BAF58282.1"/>
    </source>
</evidence>
<name>A5D659_PELTS</name>
<dbReference type="Proteomes" id="UP000006556">
    <property type="component" value="Chromosome"/>
</dbReference>
<sequence>MKPAGRTQIFAVFILLVVLLAGIWPNPAFAAAEDRENILVFWTEGERLKAVTLVCVQGSRGPLGIVAIPVHVRLDGGGTGWTVAEAYAKLGREGLTAQLEYLFRTPISRYLSVDQATLDKVSSIIGPVMMGDRPATMAEVFEGTYTGGEIEPQAEIRCLAARLTEPRVVVKAPQLVWLFSSEVKTNLGYRNIWNIYRAVAEKGPGILNKKALTGKDCWAGSRRYREVPPEAWVNVLNEVSRA</sequence>
<dbReference type="AlphaFoldDB" id="A5D659"/>
<dbReference type="eggNOG" id="COG1316">
    <property type="taxonomic scope" value="Bacteria"/>
</dbReference>
<protein>
    <submittedName>
        <fullName evidence="1">Transcriptional regulator</fullName>
    </submittedName>
</protein>